<evidence type="ECO:0000256" key="1">
    <source>
        <dbReference type="SAM" id="Phobius"/>
    </source>
</evidence>
<dbReference type="EMBL" id="CP000113">
    <property type="protein sequence ID" value="ABF89491.1"/>
    <property type="molecule type" value="Genomic_DNA"/>
</dbReference>
<keyword evidence="3" id="KW-1185">Reference proteome</keyword>
<dbReference type="Proteomes" id="UP000002402">
    <property type="component" value="Chromosome"/>
</dbReference>
<reference evidence="2 3" key="1">
    <citation type="journal article" date="2006" name="Proc. Natl. Acad. Sci. U.S.A.">
        <title>Evolution of sensory complexity recorded in a myxobacterial genome.</title>
        <authorList>
            <person name="Goldman B.S."/>
            <person name="Nierman W.C."/>
            <person name="Kaiser D."/>
            <person name="Slater S.C."/>
            <person name="Durkin A.S."/>
            <person name="Eisen J.A."/>
            <person name="Ronning C.M."/>
            <person name="Barbazuk W.B."/>
            <person name="Blanchard M."/>
            <person name="Field C."/>
            <person name="Halling C."/>
            <person name="Hinkle G."/>
            <person name="Iartchuk O."/>
            <person name="Kim H.S."/>
            <person name="Mackenzie C."/>
            <person name="Madupu R."/>
            <person name="Miller N."/>
            <person name="Shvartsbeyn A."/>
            <person name="Sullivan S.A."/>
            <person name="Vaudin M."/>
            <person name="Wiegand R."/>
            <person name="Kaplan H.B."/>
        </authorList>
    </citation>
    <scope>NUCLEOTIDE SEQUENCE [LARGE SCALE GENOMIC DNA]</scope>
    <source>
        <strain evidence="3">DK1622</strain>
    </source>
</reference>
<sequence length="273" mass="28369">MFMKHLDDGALGALSRREPEAVAYFAAHLAHPCETCEAFLATHPGPGLLDGQVDSLLLGLAPTGASAPPLDDVGLARVRRALRAHRPAAGHWGLVAGGLAACLLAVVLLPRMRAVDPASQEGSAAEWTGEKGRARVALELSVVARDSAGVLRRLDPGSPVEDSDVLLLRYHATEAGTALLFEQRQGAAPELLGHFPLVAGTHDLQGPQGLAGVSLAGEEGPVTLWLVGSTGAPPEAETVSEMLEGRNGAGPQGQDPLAIIRFDVSVRSSQNRP</sequence>
<dbReference type="STRING" id="246197.MXAN_4950"/>
<organism evidence="2 3">
    <name type="scientific">Myxococcus xanthus (strain DK1622)</name>
    <dbReference type="NCBI Taxonomy" id="246197"/>
    <lineage>
        <taxon>Bacteria</taxon>
        <taxon>Pseudomonadati</taxon>
        <taxon>Myxococcota</taxon>
        <taxon>Myxococcia</taxon>
        <taxon>Myxococcales</taxon>
        <taxon>Cystobacterineae</taxon>
        <taxon>Myxococcaceae</taxon>
        <taxon>Myxococcus</taxon>
    </lineage>
</organism>
<dbReference type="OrthoDB" id="5381191at2"/>
<feature type="transmembrane region" description="Helical" evidence="1">
    <location>
        <begin position="89"/>
        <end position="109"/>
    </location>
</feature>
<proteinExistence type="predicted"/>
<keyword evidence="1" id="KW-0472">Membrane</keyword>
<name>Q1D2L7_MYXXD</name>
<dbReference type="HOGENOM" id="CLU_1048522_0_0_7"/>
<gene>
    <name evidence="2" type="ordered locus">MXAN_4950</name>
</gene>
<keyword evidence="1" id="KW-1133">Transmembrane helix</keyword>
<dbReference type="eggNOG" id="ENOG50319IJ">
    <property type="taxonomic scope" value="Bacteria"/>
</dbReference>
<dbReference type="EnsemblBacteria" id="ABF89491">
    <property type="protein sequence ID" value="ABF89491"/>
    <property type="gene ID" value="MXAN_4950"/>
</dbReference>
<accession>Q1D2L7</accession>
<protein>
    <submittedName>
        <fullName evidence="2">Uncharacterized protein</fullName>
    </submittedName>
</protein>
<keyword evidence="1" id="KW-0812">Transmembrane</keyword>
<dbReference type="AlphaFoldDB" id="Q1D2L7"/>
<evidence type="ECO:0000313" key="3">
    <source>
        <dbReference type="Proteomes" id="UP000002402"/>
    </source>
</evidence>
<evidence type="ECO:0000313" key="2">
    <source>
        <dbReference type="EMBL" id="ABF89491.1"/>
    </source>
</evidence>
<dbReference type="KEGG" id="mxa:MXAN_4950"/>